<evidence type="ECO:0000256" key="6">
    <source>
        <dbReference type="ARBA" id="ARBA00023136"/>
    </source>
</evidence>
<feature type="transmembrane region" description="Helical" evidence="7">
    <location>
        <begin position="32"/>
        <end position="55"/>
    </location>
</feature>
<dbReference type="AlphaFoldDB" id="A0A087APD3"/>
<keyword evidence="5 7" id="KW-1133">Transmembrane helix</keyword>
<evidence type="ECO:0000256" key="7">
    <source>
        <dbReference type="SAM" id="Phobius"/>
    </source>
</evidence>
<keyword evidence="3 7" id="KW-0812">Transmembrane</keyword>
<evidence type="ECO:0000259" key="8">
    <source>
        <dbReference type="Pfam" id="PF01694"/>
    </source>
</evidence>
<evidence type="ECO:0000256" key="3">
    <source>
        <dbReference type="ARBA" id="ARBA00022692"/>
    </source>
</evidence>
<dbReference type="RefSeq" id="WP_033518618.1">
    <property type="nucleotide sequence ID" value="NZ_JGYV01000019.1"/>
</dbReference>
<dbReference type="eggNOG" id="COG0705">
    <property type="taxonomic scope" value="Bacteria"/>
</dbReference>
<keyword evidence="6 7" id="KW-0472">Membrane</keyword>
<sequence length="258" mass="28861">MARFSLFPDSPSLRQVFSARSLRYRWRIGEPVVTGAIILACVAVWLCEFLFSFLWPRGLQGMLNFGALMPLTAVREPWTFVTSMFLHEPRSIFHIGFNMITLWCVGPFLERLMGHWPYLVLYLVSGIGGGAGMMVWAALTTDSYNWMTACYGASGALFGLFAGCLAVYRKMREDLRSMLIWMGINFLLPVVMPNVAWQAHLGGFVVGGLLTMFMLDGPRALARRSVLQRTLIYGAALLVLIVLVVAFCNMDNPLGGWI</sequence>
<evidence type="ECO:0000256" key="1">
    <source>
        <dbReference type="ARBA" id="ARBA00004141"/>
    </source>
</evidence>
<dbReference type="InterPro" id="IPR050925">
    <property type="entry name" value="Rhomboid_protease_S54"/>
</dbReference>
<feature type="transmembrane region" description="Helical" evidence="7">
    <location>
        <begin position="91"/>
        <end position="109"/>
    </location>
</feature>
<feature type="transmembrane region" description="Helical" evidence="7">
    <location>
        <begin position="144"/>
        <end position="168"/>
    </location>
</feature>
<proteinExistence type="inferred from homology"/>
<dbReference type="STRING" id="1688.BCUN_2229"/>
<keyword evidence="4" id="KW-0378">Hydrolase</keyword>
<dbReference type="Pfam" id="PF01694">
    <property type="entry name" value="Rhomboid"/>
    <property type="match status" value="1"/>
</dbReference>
<dbReference type="GO" id="GO:0004252">
    <property type="term" value="F:serine-type endopeptidase activity"/>
    <property type="evidence" value="ECO:0007669"/>
    <property type="project" value="InterPro"/>
</dbReference>
<accession>A0A087APD3</accession>
<dbReference type="Proteomes" id="UP000029067">
    <property type="component" value="Unassembled WGS sequence"/>
</dbReference>
<feature type="transmembrane region" description="Helical" evidence="7">
    <location>
        <begin position="227"/>
        <end position="247"/>
    </location>
</feature>
<feature type="transmembrane region" description="Helical" evidence="7">
    <location>
        <begin position="197"/>
        <end position="215"/>
    </location>
</feature>
<organism evidence="9 10">
    <name type="scientific">Bifidobacterium cuniculi</name>
    <dbReference type="NCBI Taxonomy" id="1688"/>
    <lineage>
        <taxon>Bacteria</taxon>
        <taxon>Bacillati</taxon>
        <taxon>Actinomycetota</taxon>
        <taxon>Actinomycetes</taxon>
        <taxon>Bifidobacteriales</taxon>
        <taxon>Bifidobacteriaceae</taxon>
        <taxon>Bifidobacterium</taxon>
    </lineage>
</organism>
<comment type="caution">
    <text evidence="9">The sequence shown here is derived from an EMBL/GenBank/DDBJ whole genome shotgun (WGS) entry which is preliminary data.</text>
</comment>
<evidence type="ECO:0000256" key="2">
    <source>
        <dbReference type="ARBA" id="ARBA00009045"/>
    </source>
</evidence>
<comment type="similarity">
    <text evidence="2">Belongs to the peptidase S54 family.</text>
</comment>
<reference evidence="9 10" key="1">
    <citation type="submission" date="2014-03" db="EMBL/GenBank/DDBJ databases">
        <title>Genomics of Bifidobacteria.</title>
        <authorList>
            <person name="Ventura M."/>
            <person name="Milani C."/>
            <person name="Lugli G.A."/>
        </authorList>
    </citation>
    <scope>NUCLEOTIDE SEQUENCE [LARGE SCALE GENOMIC DNA]</scope>
    <source>
        <strain evidence="9 10">LMG 10738</strain>
    </source>
</reference>
<evidence type="ECO:0000256" key="4">
    <source>
        <dbReference type="ARBA" id="ARBA00022801"/>
    </source>
</evidence>
<dbReference type="EMBL" id="JGYV01000019">
    <property type="protein sequence ID" value="KFI60633.1"/>
    <property type="molecule type" value="Genomic_DNA"/>
</dbReference>
<keyword evidence="10" id="KW-1185">Reference proteome</keyword>
<dbReference type="GO" id="GO:0016020">
    <property type="term" value="C:membrane"/>
    <property type="evidence" value="ECO:0007669"/>
    <property type="project" value="UniProtKB-SubCell"/>
</dbReference>
<comment type="subcellular location">
    <subcellularLocation>
        <location evidence="1">Membrane</location>
        <topology evidence="1">Multi-pass membrane protein</topology>
    </subcellularLocation>
</comment>
<feature type="transmembrane region" description="Helical" evidence="7">
    <location>
        <begin position="116"/>
        <end position="138"/>
    </location>
</feature>
<feature type="transmembrane region" description="Helical" evidence="7">
    <location>
        <begin position="175"/>
        <end position="191"/>
    </location>
</feature>
<name>A0A087APD3_9BIFI</name>
<feature type="domain" description="Peptidase S54 rhomboid" evidence="8">
    <location>
        <begin position="75"/>
        <end position="215"/>
    </location>
</feature>
<dbReference type="Gene3D" id="1.20.1540.10">
    <property type="entry name" value="Rhomboid-like"/>
    <property type="match status" value="1"/>
</dbReference>
<dbReference type="SUPFAM" id="SSF144091">
    <property type="entry name" value="Rhomboid-like"/>
    <property type="match status" value="1"/>
</dbReference>
<protein>
    <submittedName>
        <fullName evidence="9">Integral membrane protein (Rhomboid family)</fullName>
    </submittedName>
</protein>
<dbReference type="OrthoDB" id="9807874at2"/>
<gene>
    <name evidence="9" type="ORF">BCUN_2229</name>
</gene>
<evidence type="ECO:0000313" key="9">
    <source>
        <dbReference type="EMBL" id="KFI60633.1"/>
    </source>
</evidence>
<dbReference type="PANTHER" id="PTHR43731">
    <property type="entry name" value="RHOMBOID PROTEASE"/>
    <property type="match status" value="1"/>
</dbReference>
<evidence type="ECO:0000313" key="10">
    <source>
        <dbReference type="Proteomes" id="UP000029067"/>
    </source>
</evidence>
<dbReference type="PANTHER" id="PTHR43731:SF14">
    <property type="entry name" value="PRESENILIN-ASSOCIATED RHOMBOID-LIKE PROTEIN, MITOCHONDRIAL"/>
    <property type="match status" value="1"/>
</dbReference>
<dbReference type="InterPro" id="IPR035952">
    <property type="entry name" value="Rhomboid-like_sf"/>
</dbReference>
<dbReference type="InterPro" id="IPR022764">
    <property type="entry name" value="Peptidase_S54_rhomboid_dom"/>
</dbReference>
<evidence type="ECO:0000256" key="5">
    <source>
        <dbReference type="ARBA" id="ARBA00022989"/>
    </source>
</evidence>